<reference evidence="2 3" key="1">
    <citation type="journal article" date="2015" name="Genome Biol. Evol.">
        <title>Comparative Genomics of a Bacterivorous Green Alga Reveals Evolutionary Causalities and Consequences of Phago-Mixotrophic Mode of Nutrition.</title>
        <authorList>
            <person name="Burns J.A."/>
            <person name="Paasch A."/>
            <person name="Narechania A."/>
            <person name="Kim E."/>
        </authorList>
    </citation>
    <scope>NUCLEOTIDE SEQUENCE [LARGE SCALE GENOMIC DNA]</scope>
    <source>
        <strain evidence="2 3">PLY_AMNH</strain>
    </source>
</reference>
<keyword evidence="3" id="KW-1185">Reference proteome</keyword>
<evidence type="ECO:0000313" key="3">
    <source>
        <dbReference type="Proteomes" id="UP001190700"/>
    </source>
</evidence>
<feature type="region of interest" description="Disordered" evidence="1">
    <location>
        <begin position="28"/>
        <end position="69"/>
    </location>
</feature>
<organism evidence="2 3">
    <name type="scientific">Cymbomonas tetramitiformis</name>
    <dbReference type="NCBI Taxonomy" id="36881"/>
    <lineage>
        <taxon>Eukaryota</taxon>
        <taxon>Viridiplantae</taxon>
        <taxon>Chlorophyta</taxon>
        <taxon>Pyramimonadophyceae</taxon>
        <taxon>Pyramimonadales</taxon>
        <taxon>Pyramimonadaceae</taxon>
        <taxon>Cymbomonas</taxon>
    </lineage>
</organism>
<gene>
    <name evidence="2" type="ORF">CYMTET_26372</name>
</gene>
<dbReference type="Proteomes" id="UP001190700">
    <property type="component" value="Unassembled WGS sequence"/>
</dbReference>
<comment type="caution">
    <text evidence="2">The sequence shown here is derived from an EMBL/GenBank/DDBJ whole genome shotgun (WGS) entry which is preliminary data.</text>
</comment>
<dbReference type="EMBL" id="LGRX02014275">
    <property type="protein sequence ID" value="KAK3264916.1"/>
    <property type="molecule type" value="Genomic_DNA"/>
</dbReference>
<feature type="compositionally biased region" description="Gly residues" evidence="1">
    <location>
        <begin position="42"/>
        <end position="52"/>
    </location>
</feature>
<sequence>MANRGQRLTQGGIPAAVKSQNYAKKAALALRPNKTAREGDGGGEGYDGGGEGYDGDDDGEAQDPKKPRISDWEHEFWGGLDGSEAEALARANGGSLNDFASTSRDIYPEPLCDPGEASEVRVGMNLITRGPDPGGGHHMENQRPPVNDYGHVTGATYEEIMRVWCDGEYGKGDTQLEMVMASLARDTVDKENENAAASRDLPCDPPPQGEASMGEVGVALISLARLEAVYRVQVGGAAYILAKGSWLKAPTQARIDHFAKPNSILGADIVSSSFSVEDPANLETVFDTREQFVLADQIASQVVIIKHPCMETAVVLDPSADFFEQMLEEETPSILARTTSRQML</sequence>
<feature type="region of interest" description="Disordered" evidence="1">
    <location>
        <begin position="189"/>
        <end position="210"/>
    </location>
</feature>
<accession>A0AAE0KXZ9</accession>
<name>A0AAE0KXZ9_9CHLO</name>
<protein>
    <submittedName>
        <fullName evidence="2">Uncharacterized protein</fullName>
    </submittedName>
</protein>
<proteinExistence type="predicted"/>
<evidence type="ECO:0000313" key="2">
    <source>
        <dbReference type="EMBL" id="KAK3264916.1"/>
    </source>
</evidence>
<dbReference type="AlphaFoldDB" id="A0AAE0KXZ9"/>
<evidence type="ECO:0000256" key="1">
    <source>
        <dbReference type="SAM" id="MobiDB-lite"/>
    </source>
</evidence>